<protein>
    <submittedName>
        <fullName evidence="3">Uncharacterized protein</fullName>
    </submittedName>
</protein>
<reference evidence="4" key="1">
    <citation type="journal article" date="2019" name="Int. J. Syst. Evol. Microbiol.">
        <title>The Global Catalogue of Microorganisms (GCM) 10K type strain sequencing project: providing services to taxonomists for standard genome sequencing and annotation.</title>
        <authorList>
            <consortium name="The Broad Institute Genomics Platform"/>
            <consortium name="The Broad Institute Genome Sequencing Center for Infectious Disease"/>
            <person name="Wu L."/>
            <person name="Ma J."/>
        </authorList>
    </citation>
    <scope>NUCLEOTIDE SEQUENCE [LARGE SCALE GENOMIC DNA]</scope>
    <source>
        <strain evidence="4">JCM 12165</strain>
    </source>
</reference>
<feature type="transmembrane region" description="Helical" evidence="1">
    <location>
        <begin position="27"/>
        <end position="43"/>
    </location>
</feature>
<feature type="chain" id="PRO_5046558415" evidence="2">
    <location>
        <begin position="18"/>
        <end position="68"/>
    </location>
</feature>
<sequence length="68" mass="6998">MFPAVLAALLLPGALLADDGAVRAPVYGPYLVGVVAGFVVGAFEKDNFFLVFGVSVLAFAVAHWAFAA</sequence>
<accession>A0ABW4FEN1</accession>
<evidence type="ECO:0000313" key="4">
    <source>
        <dbReference type="Proteomes" id="UP001597145"/>
    </source>
</evidence>
<keyword evidence="2" id="KW-0732">Signal</keyword>
<keyword evidence="1" id="KW-0472">Membrane</keyword>
<dbReference type="RefSeq" id="WP_343988359.1">
    <property type="nucleotide sequence ID" value="NZ_BAAAJG010000029.1"/>
</dbReference>
<keyword evidence="1" id="KW-0812">Transmembrane</keyword>
<organism evidence="3 4">
    <name type="scientific">Pseudonocardia aurantiaca</name>
    <dbReference type="NCBI Taxonomy" id="75290"/>
    <lineage>
        <taxon>Bacteria</taxon>
        <taxon>Bacillati</taxon>
        <taxon>Actinomycetota</taxon>
        <taxon>Actinomycetes</taxon>
        <taxon>Pseudonocardiales</taxon>
        <taxon>Pseudonocardiaceae</taxon>
        <taxon>Pseudonocardia</taxon>
    </lineage>
</organism>
<comment type="caution">
    <text evidence="3">The sequence shown here is derived from an EMBL/GenBank/DDBJ whole genome shotgun (WGS) entry which is preliminary data.</text>
</comment>
<feature type="signal peptide" evidence="2">
    <location>
        <begin position="1"/>
        <end position="17"/>
    </location>
</feature>
<evidence type="ECO:0000256" key="1">
    <source>
        <dbReference type="SAM" id="Phobius"/>
    </source>
</evidence>
<feature type="transmembrane region" description="Helical" evidence="1">
    <location>
        <begin position="48"/>
        <end position="66"/>
    </location>
</feature>
<evidence type="ECO:0000256" key="2">
    <source>
        <dbReference type="SAM" id="SignalP"/>
    </source>
</evidence>
<evidence type="ECO:0000313" key="3">
    <source>
        <dbReference type="EMBL" id="MFD1528389.1"/>
    </source>
</evidence>
<keyword evidence="4" id="KW-1185">Reference proteome</keyword>
<dbReference type="EMBL" id="JBHUCP010000002">
    <property type="protein sequence ID" value="MFD1528389.1"/>
    <property type="molecule type" value="Genomic_DNA"/>
</dbReference>
<dbReference type="Proteomes" id="UP001597145">
    <property type="component" value="Unassembled WGS sequence"/>
</dbReference>
<proteinExistence type="predicted"/>
<gene>
    <name evidence="3" type="ORF">ACFSCY_02945</name>
</gene>
<name>A0ABW4FEN1_9PSEU</name>
<keyword evidence="1" id="KW-1133">Transmembrane helix</keyword>